<keyword evidence="3" id="KW-1185">Reference proteome</keyword>
<feature type="region of interest" description="Disordered" evidence="1">
    <location>
        <begin position="188"/>
        <end position="213"/>
    </location>
</feature>
<protein>
    <submittedName>
        <fullName evidence="2">Uncharacterized protein</fullName>
    </submittedName>
</protein>
<proteinExistence type="predicted"/>
<gene>
    <name evidence="2" type="ORF">EDD18DRAFT_1355423</name>
</gene>
<sequence>MYELKTLEQEQPLPQPETEEYLGDGDWEAERGCGRTRPWGLPHFANHPYRACTPTPEYNEDASEYTASVAQVIRINTESTEEFPACPSSEEPWPLSLAHLPHNHAAIDLPGLYQRSFSPLTDPWPQPLSYTPGRMEQLEPRAEGETPSDWWHRTHHVPPLRHATIRIPAGVVYPPSLRISQNRIPLDLIPREPTNTGRGRGQRDSGDGVDSGAEWLSQRTGLARGRRRLSQGEDVPNSLYCKEGLKWQTAYTNVGIKDQTNTQQLLLSDQNLHQSHLLMKSLWPEDQYTLLSGLLYTIFLHGQATSFQFKTWTKIYNEFLLQHPVPGQDNPATDSQLIGELQKAIKKRIRNFMYNNKQWLHNKLISPSAGKHGHTRQPVEIYMCKCCTGQAGYKEMVKKVQARMLALCWEGGQIELVLTRGDDLMAHQSITTYLFSQEPKATQKQFQKHALKDKKQIQKLNTQATRNDWTPKSFDLYTAFMNARLMPLLAGRQAKDPDAESSESEDGSDSDSEDKAEDRDAGGLEVVGEKMSIALHKDRNILASNPKDVVMLDKVHMGTCEATDIFGYSATSYMELPKTPSINQTNDLNTSVSSTDSAFLIEAWFNEYCSIKAGTGLPDFEFNWSMDGGALQQNVINASAAVLSSSVNQTIPGPLLPLAPPTVGLAQITDNIATLELQAGMTSILANPKSRISPSSKVNIQDVVASMDLGIPRPSTVDLAHDIVTLPQPLSTQPAPSPVPGPQYPPQFATFDLSKHLRNKALSQHSQTSPTWLHSMYLGDTMVALVGSFPDISLMNHFDVPSDLLSLGVNPPQLPWWDAPTPAGIEHGINEEHSARHLNDKQEFPSTLGDRLVDRQVLKLPMPTGKENWFDDSIKELLSTPLGDKYEECTNLYFALDDMPTTNPNSCLDAQHRPQLLKKWLPGDMPPGHLHV</sequence>
<dbReference type="EMBL" id="JAUEPU010000020">
    <property type="protein sequence ID" value="KAK0494669.1"/>
    <property type="molecule type" value="Genomic_DNA"/>
</dbReference>
<comment type="caution">
    <text evidence="2">The sequence shown here is derived from an EMBL/GenBank/DDBJ whole genome shotgun (WGS) entry which is preliminary data.</text>
</comment>
<evidence type="ECO:0000256" key="1">
    <source>
        <dbReference type="SAM" id="MobiDB-lite"/>
    </source>
</evidence>
<feature type="region of interest" description="Disordered" evidence="1">
    <location>
        <begin position="492"/>
        <end position="523"/>
    </location>
</feature>
<dbReference type="AlphaFoldDB" id="A0AA39URV7"/>
<feature type="compositionally biased region" description="Acidic residues" evidence="1">
    <location>
        <begin position="499"/>
        <end position="515"/>
    </location>
</feature>
<reference evidence="2" key="1">
    <citation type="submission" date="2023-06" db="EMBL/GenBank/DDBJ databases">
        <authorList>
            <consortium name="Lawrence Berkeley National Laboratory"/>
            <person name="Ahrendt S."/>
            <person name="Sahu N."/>
            <person name="Indic B."/>
            <person name="Wong-Bajracharya J."/>
            <person name="Merenyi Z."/>
            <person name="Ke H.-M."/>
            <person name="Monk M."/>
            <person name="Kocsube S."/>
            <person name="Drula E."/>
            <person name="Lipzen A."/>
            <person name="Balint B."/>
            <person name="Henrissat B."/>
            <person name="Andreopoulos B."/>
            <person name="Martin F.M."/>
            <person name="Harder C.B."/>
            <person name="Rigling D."/>
            <person name="Ford K.L."/>
            <person name="Foster G.D."/>
            <person name="Pangilinan J."/>
            <person name="Papanicolaou A."/>
            <person name="Barry K."/>
            <person name="LaButti K."/>
            <person name="Viragh M."/>
            <person name="Koriabine M."/>
            <person name="Yan M."/>
            <person name="Riley R."/>
            <person name="Champramary S."/>
            <person name="Plett K.L."/>
            <person name="Tsai I.J."/>
            <person name="Slot J."/>
            <person name="Sipos G."/>
            <person name="Plett J."/>
            <person name="Nagy L.G."/>
            <person name="Grigoriev I.V."/>
        </authorList>
    </citation>
    <scope>NUCLEOTIDE SEQUENCE</scope>
    <source>
        <strain evidence="2">HWK02</strain>
    </source>
</reference>
<evidence type="ECO:0000313" key="2">
    <source>
        <dbReference type="EMBL" id="KAK0494669.1"/>
    </source>
</evidence>
<accession>A0AA39URV7</accession>
<organism evidence="2 3">
    <name type="scientific">Armillaria luteobubalina</name>
    <dbReference type="NCBI Taxonomy" id="153913"/>
    <lineage>
        <taxon>Eukaryota</taxon>
        <taxon>Fungi</taxon>
        <taxon>Dikarya</taxon>
        <taxon>Basidiomycota</taxon>
        <taxon>Agaricomycotina</taxon>
        <taxon>Agaricomycetes</taxon>
        <taxon>Agaricomycetidae</taxon>
        <taxon>Agaricales</taxon>
        <taxon>Marasmiineae</taxon>
        <taxon>Physalacriaceae</taxon>
        <taxon>Armillaria</taxon>
    </lineage>
</organism>
<feature type="region of interest" description="Disordered" evidence="1">
    <location>
        <begin position="1"/>
        <end position="21"/>
    </location>
</feature>
<dbReference type="Proteomes" id="UP001175228">
    <property type="component" value="Unassembled WGS sequence"/>
</dbReference>
<evidence type="ECO:0000313" key="3">
    <source>
        <dbReference type="Proteomes" id="UP001175228"/>
    </source>
</evidence>
<name>A0AA39URV7_9AGAR</name>